<dbReference type="Pfam" id="PF00512">
    <property type="entry name" value="HisKA"/>
    <property type="match status" value="1"/>
</dbReference>
<feature type="compositionally biased region" description="Low complexity" evidence="7">
    <location>
        <begin position="1"/>
        <end position="15"/>
    </location>
</feature>
<dbReference type="Gene3D" id="3.30.565.10">
    <property type="entry name" value="Histidine kinase-like ATPase, C-terminal domain"/>
    <property type="match status" value="1"/>
</dbReference>
<dbReference type="EC" id="2.7.13.3" evidence="2"/>
<gene>
    <name evidence="10" type="ORF">CC85DRAFT_246007</name>
</gene>
<keyword evidence="4" id="KW-0808">Transferase</keyword>
<dbReference type="Pfam" id="PF02518">
    <property type="entry name" value="HATPase_c"/>
    <property type="match status" value="1"/>
</dbReference>
<dbReference type="Gene3D" id="3.30.450.40">
    <property type="match status" value="1"/>
</dbReference>
<evidence type="ECO:0000256" key="2">
    <source>
        <dbReference type="ARBA" id="ARBA00012438"/>
    </source>
</evidence>
<dbReference type="GO" id="GO:0005886">
    <property type="term" value="C:plasma membrane"/>
    <property type="evidence" value="ECO:0007669"/>
    <property type="project" value="TreeGrafter"/>
</dbReference>
<dbReference type="PROSITE" id="PS50109">
    <property type="entry name" value="HIS_KIN"/>
    <property type="match status" value="1"/>
</dbReference>
<evidence type="ECO:0000256" key="4">
    <source>
        <dbReference type="ARBA" id="ARBA00022679"/>
    </source>
</evidence>
<feature type="domain" description="Histidine kinase" evidence="8">
    <location>
        <begin position="600"/>
        <end position="863"/>
    </location>
</feature>
<comment type="catalytic activity">
    <reaction evidence="1">
        <text>ATP + protein L-histidine = ADP + protein N-phospho-L-histidine.</text>
        <dbReference type="EC" id="2.7.13.3"/>
    </reaction>
</comment>
<dbReference type="InterPro" id="IPR029016">
    <property type="entry name" value="GAF-like_dom_sf"/>
</dbReference>
<dbReference type="SUPFAM" id="SSF55781">
    <property type="entry name" value="GAF domain-like"/>
    <property type="match status" value="1"/>
</dbReference>
<dbReference type="SUPFAM" id="SSF55874">
    <property type="entry name" value="ATPase domain of HSP90 chaperone/DNA topoisomerase II/histidine kinase"/>
    <property type="match status" value="1"/>
</dbReference>
<dbReference type="Gene3D" id="3.40.50.2300">
    <property type="match status" value="1"/>
</dbReference>
<dbReference type="GO" id="GO:0009927">
    <property type="term" value="F:histidine phosphotransfer kinase activity"/>
    <property type="evidence" value="ECO:0007669"/>
    <property type="project" value="TreeGrafter"/>
</dbReference>
<dbReference type="PANTHER" id="PTHR43047:SF72">
    <property type="entry name" value="OSMOSENSING HISTIDINE PROTEIN KINASE SLN1"/>
    <property type="match status" value="1"/>
</dbReference>
<evidence type="ECO:0000256" key="3">
    <source>
        <dbReference type="ARBA" id="ARBA00022553"/>
    </source>
</evidence>
<evidence type="ECO:0000256" key="1">
    <source>
        <dbReference type="ARBA" id="ARBA00000085"/>
    </source>
</evidence>
<dbReference type="InterPro" id="IPR003594">
    <property type="entry name" value="HATPase_dom"/>
</dbReference>
<dbReference type="GeneID" id="28980967"/>
<dbReference type="InterPro" id="IPR003018">
    <property type="entry name" value="GAF"/>
</dbReference>
<dbReference type="RefSeq" id="XP_018278893.1">
    <property type="nucleotide sequence ID" value="XM_018420364.1"/>
</dbReference>
<dbReference type="Pfam" id="PF01590">
    <property type="entry name" value="GAF"/>
    <property type="match status" value="1"/>
</dbReference>
<dbReference type="Proteomes" id="UP000053611">
    <property type="component" value="Unassembled WGS sequence"/>
</dbReference>
<evidence type="ECO:0000313" key="11">
    <source>
        <dbReference type="Proteomes" id="UP000053611"/>
    </source>
</evidence>
<accession>A0A0J0XMT6</accession>
<dbReference type="SMART" id="SM00387">
    <property type="entry name" value="HATPase_c"/>
    <property type="match status" value="1"/>
</dbReference>
<evidence type="ECO:0000259" key="8">
    <source>
        <dbReference type="PROSITE" id="PS50109"/>
    </source>
</evidence>
<dbReference type="CDD" id="cd00075">
    <property type="entry name" value="HATPase"/>
    <property type="match status" value="1"/>
</dbReference>
<dbReference type="PROSITE" id="PS50110">
    <property type="entry name" value="RESPONSE_REGULATORY"/>
    <property type="match status" value="1"/>
</dbReference>
<dbReference type="CDD" id="cd00082">
    <property type="entry name" value="HisKA"/>
    <property type="match status" value="1"/>
</dbReference>
<dbReference type="Gene3D" id="1.10.287.130">
    <property type="match status" value="1"/>
</dbReference>
<dbReference type="InterPro" id="IPR001789">
    <property type="entry name" value="Sig_transdc_resp-reg_receiver"/>
</dbReference>
<feature type="region of interest" description="Disordered" evidence="7">
    <location>
        <begin position="1018"/>
        <end position="1107"/>
    </location>
</feature>
<dbReference type="PRINTS" id="PR00344">
    <property type="entry name" value="BCTRLSENSOR"/>
</dbReference>
<dbReference type="SMART" id="SM00388">
    <property type="entry name" value="HisKA"/>
    <property type="match status" value="1"/>
</dbReference>
<dbReference type="InterPro" id="IPR005467">
    <property type="entry name" value="His_kinase_dom"/>
</dbReference>
<name>A0A0J0XMT6_9TREE</name>
<dbReference type="Pfam" id="PF00072">
    <property type="entry name" value="Response_reg"/>
    <property type="match status" value="1"/>
</dbReference>
<dbReference type="PANTHER" id="PTHR43047">
    <property type="entry name" value="TWO-COMPONENT HISTIDINE PROTEIN KINASE"/>
    <property type="match status" value="1"/>
</dbReference>
<protein>
    <recommendedName>
        <fullName evidence="2">histidine kinase</fullName>
        <ecNumber evidence="2">2.7.13.3</ecNumber>
    </recommendedName>
</protein>
<dbReference type="STRING" id="879819.A0A0J0XMT6"/>
<dbReference type="InterPro" id="IPR003661">
    <property type="entry name" value="HisK_dim/P_dom"/>
</dbReference>
<evidence type="ECO:0000259" key="9">
    <source>
        <dbReference type="PROSITE" id="PS50110"/>
    </source>
</evidence>
<keyword evidence="11" id="KW-1185">Reference proteome</keyword>
<dbReference type="InterPro" id="IPR004358">
    <property type="entry name" value="Sig_transdc_His_kin-like_C"/>
</dbReference>
<feature type="modified residue" description="4-aspartylphosphate" evidence="6">
    <location>
        <position position="1189"/>
    </location>
</feature>
<feature type="region of interest" description="Disordered" evidence="7">
    <location>
        <begin position="1"/>
        <end position="33"/>
    </location>
</feature>
<feature type="domain" description="Response regulatory" evidence="9">
    <location>
        <begin position="1137"/>
        <end position="1284"/>
    </location>
</feature>
<dbReference type="InterPro" id="IPR036097">
    <property type="entry name" value="HisK_dim/P_sf"/>
</dbReference>
<sequence>MLSSSQAAPAASVSTSPPPKVRPPIKPGNLKLPDHSLSAATMRLASSNLPASFFAPLHVPSPDGMLMDPVPKAAMFNGTPNVLKANSDPGLSTKPVASAFTRSASSHCATTIRDSPSMPTISASPAVTPGDLSGLPPSSRARGVAYSNIPAATAPIFRTEPKAESNGDYFGDAVASDAQGGKPPTIEYNPPRSVTQAEVFYRLHNFYAAPPPLYEAQRLKALYNFNILHTTSDVNFDRIVHMIKLVFKVKIGFITMVDGEHAWFKAKAGFDAQQTYRATSFCGHTILAEDDEPMVVLDSSKDWRFCNNPHVLGPPYVRFYAGAPLRTSNGYNVGSLCLVDDTPRPEFPPRSRHILKEFAAIVMREMELWRDRLQLRTRDKIQTAMEKFTRECLEIDEEITSADFDSASRMDQVYSRAAKLITTTLELDGCTILDISQFERVEISTADGERQTIYHAHPYSEGEAHMVEPAGVFGPVSAFPVLSTAPGESVETRPLTGVEHEKMSAFLADHRDGRIFEGVAPSWIKYVFPSTLKYGMVVPVIGIDKQPFALICAYTHDKGKQFLEGYELQFLRGIGVIILSAVLRRRMLLADRAKSVLISSVSHELRTPLHGILAASELLGDSNLDPNQDALLSTVRTCGLQLIDTVNHVLDFTKLSGGSKHMPTKPQIKLSKANLTDLILQTVESCWFGARGKSMQQSESGHGSFYAPIVQGLLPQEERVQVQHALAHVETVLDLGPREGGWNVICETGGLRRSLMNIYSNALKFTKDGYIQVVLRELPTSPGPGRISVQLAVIDTGKGIGKAFLKDQIFQPFSQENPLQPGTGLGLAIVNSIMRSEAIKGNVEVWSIEDEGTEIRLTFDVEVVNDPNHVPPDRTIGRGLKVGFINYSLNHRGLQLSKEVMKQYAEYLGYSIASDYRDADVLIMNELGGIDHDSVDIVRQKPTLLMVTFKIWSRDKLNELGLLKDKYVRVMCKPMVRYSVLHELERVARYIRGGSMGDGSELGELPTQMSQMALDSPNIFPRAPHDGSPGSSLNSFEPQVKPTGSPPVASAFRPNSGLTRRRSDEDSEVKPVRPLLAPRGNTYHPGSPHVVTPREEAPPSEVASPSSTISLADGGALLKAITIPDDLAVERKPRPPRVMIVEDNVINRRVLTAFLKKRGCDYQEVVDGLEGVKLFEATSPNAWDIILMDINMPNMNGYDATRAIRAIELQRRHAEGVSNVPVAAALEAKVERERGAVAHHSKIFALTGLATADDKRQAFGSGVDGYLVKPVSLASLDMLFKSESVLEFGAVLTGVEIGF</sequence>
<keyword evidence="5" id="KW-0418">Kinase</keyword>
<organism evidence="10 11">
    <name type="scientific">Cutaneotrichosporon oleaginosum</name>
    <dbReference type="NCBI Taxonomy" id="879819"/>
    <lineage>
        <taxon>Eukaryota</taxon>
        <taxon>Fungi</taxon>
        <taxon>Dikarya</taxon>
        <taxon>Basidiomycota</taxon>
        <taxon>Agaricomycotina</taxon>
        <taxon>Tremellomycetes</taxon>
        <taxon>Trichosporonales</taxon>
        <taxon>Trichosporonaceae</taxon>
        <taxon>Cutaneotrichosporon</taxon>
    </lineage>
</organism>
<dbReference type="EMBL" id="KQ087206">
    <property type="protein sequence ID" value="KLT42402.1"/>
    <property type="molecule type" value="Genomic_DNA"/>
</dbReference>
<dbReference type="SUPFAM" id="SSF47384">
    <property type="entry name" value="Homodimeric domain of signal transducing histidine kinase"/>
    <property type="match status" value="1"/>
</dbReference>
<evidence type="ECO:0000256" key="7">
    <source>
        <dbReference type="SAM" id="MobiDB-lite"/>
    </source>
</evidence>
<evidence type="ECO:0000256" key="6">
    <source>
        <dbReference type="PROSITE-ProRule" id="PRU00169"/>
    </source>
</evidence>
<dbReference type="InterPro" id="IPR011006">
    <property type="entry name" value="CheY-like_superfamily"/>
</dbReference>
<feature type="compositionally biased region" description="Basic and acidic residues" evidence="7">
    <location>
        <begin position="1061"/>
        <end position="1071"/>
    </location>
</feature>
<reference evidence="10 11" key="1">
    <citation type="submission" date="2015-03" db="EMBL/GenBank/DDBJ databases">
        <title>Genomics and transcriptomics of the oil-accumulating basidiomycete yeast T. oleaginosus allow insights into substrate utilization and the diverse evolutionary trajectories of mating systems in fungi.</title>
        <authorList>
            <consortium name="DOE Joint Genome Institute"/>
            <person name="Kourist R."/>
            <person name="Kracht O."/>
            <person name="Bracharz F."/>
            <person name="Lipzen A."/>
            <person name="Nolan M."/>
            <person name="Ohm R."/>
            <person name="Grigoriev I."/>
            <person name="Sun S."/>
            <person name="Heitman J."/>
            <person name="Bruck T."/>
            <person name="Nowrousian M."/>
        </authorList>
    </citation>
    <scope>NUCLEOTIDE SEQUENCE [LARGE SCALE GENOMIC DNA]</scope>
    <source>
        <strain evidence="10 11">IBC0246</strain>
    </source>
</reference>
<dbReference type="GO" id="GO:0000155">
    <property type="term" value="F:phosphorelay sensor kinase activity"/>
    <property type="evidence" value="ECO:0007669"/>
    <property type="project" value="InterPro"/>
</dbReference>
<keyword evidence="3 6" id="KW-0597">Phosphoprotein</keyword>
<dbReference type="SMART" id="SM00448">
    <property type="entry name" value="REC"/>
    <property type="match status" value="1"/>
</dbReference>
<dbReference type="SUPFAM" id="SSF52172">
    <property type="entry name" value="CheY-like"/>
    <property type="match status" value="1"/>
</dbReference>
<feature type="compositionally biased region" description="Pro residues" evidence="7">
    <location>
        <begin position="16"/>
        <end position="26"/>
    </location>
</feature>
<proteinExistence type="predicted"/>
<evidence type="ECO:0000313" key="10">
    <source>
        <dbReference type="EMBL" id="KLT42402.1"/>
    </source>
</evidence>
<dbReference type="CDD" id="cd17546">
    <property type="entry name" value="REC_hyHK_CKI1_RcsC-like"/>
    <property type="match status" value="1"/>
</dbReference>
<dbReference type="FunFam" id="3.30.450.40:FF:000057">
    <property type="entry name" value="Two-component system sensor molecule"/>
    <property type="match status" value="1"/>
</dbReference>
<dbReference type="InterPro" id="IPR036890">
    <property type="entry name" value="HATPase_C_sf"/>
</dbReference>
<evidence type="ECO:0000256" key="5">
    <source>
        <dbReference type="ARBA" id="ARBA00022777"/>
    </source>
</evidence>
<dbReference type="OrthoDB" id="21225at2759"/>
<dbReference type="FunFam" id="1.10.287.130:FF:000023">
    <property type="entry name" value="Sensor histidine kinase/response regulator, putative"/>
    <property type="match status" value="1"/>
</dbReference>
<dbReference type="SMART" id="SM00065">
    <property type="entry name" value="GAF"/>
    <property type="match status" value="2"/>
</dbReference>